<gene>
    <name evidence="7" type="primary">hisC</name>
    <name evidence="7" type="ORF">GCM10011575_38770</name>
</gene>
<dbReference type="InterPro" id="IPR004839">
    <property type="entry name" value="Aminotransferase_I/II_large"/>
</dbReference>
<reference evidence="7" key="2">
    <citation type="submission" date="2020-09" db="EMBL/GenBank/DDBJ databases">
        <authorList>
            <person name="Sun Q."/>
            <person name="Zhou Y."/>
        </authorList>
    </citation>
    <scope>NUCLEOTIDE SEQUENCE</scope>
    <source>
        <strain evidence="7">CGMCC 4.7306</strain>
    </source>
</reference>
<dbReference type="RefSeq" id="WP_188897042.1">
    <property type="nucleotide sequence ID" value="NZ_BMMZ01000012.1"/>
</dbReference>
<dbReference type="InterPro" id="IPR015422">
    <property type="entry name" value="PyrdxlP-dep_Trfase_small"/>
</dbReference>
<protein>
    <submittedName>
        <fullName evidence="7">Phenylalanine aminotransferase</fullName>
    </submittedName>
</protein>
<keyword evidence="8" id="KW-1185">Reference proteome</keyword>
<dbReference type="GO" id="GO:0030170">
    <property type="term" value="F:pyridoxal phosphate binding"/>
    <property type="evidence" value="ECO:0007669"/>
    <property type="project" value="InterPro"/>
</dbReference>
<comment type="caution">
    <text evidence="7">The sequence shown here is derived from an EMBL/GenBank/DDBJ whole genome shotgun (WGS) entry which is preliminary data.</text>
</comment>
<evidence type="ECO:0000259" key="6">
    <source>
        <dbReference type="Pfam" id="PF00155"/>
    </source>
</evidence>
<dbReference type="Gene3D" id="3.90.1150.10">
    <property type="entry name" value="Aspartate Aminotransferase, domain 1"/>
    <property type="match status" value="1"/>
</dbReference>
<sequence>MSVEARPAQVRFRAVGEGVVSPSRPSADGQLVRASLNESPFPPMPGVAEAIAAEIPHLGRYGGDMAGATAAIAAAYGRRTDEVLISAGSGALIQAITAAICGLGDEVLLSWLSFPGYLTSAQMNEATPVKVPWADDGGHDVTAILGAITDQTRMIMLSSPNNPSGTSLRREQYEELVAGTPPDVLICLDEAYADFATSPDAFIGAAHPDLPENVVVLKTFSKAIGLAGLRMGFMLAAPRIIEGVARMRSAAAVSRLGLAVATYCYSPAGQAEVRQRLTYLITERERIRTELLAAGVPVPDSDASFVWLPVGDGTAELTARIADAGIIARPFDGQGVRYTVWLSEVNDRFIAAVTDWWRRDSR</sequence>
<organism evidence="7 8">
    <name type="scientific">Microlunatus endophyticus</name>
    <dbReference type="NCBI Taxonomy" id="1716077"/>
    <lineage>
        <taxon>Bacteria</taxon>
        <taxon>Bacillati</taxon>
        <taxon>Actinomycetota</taxon>
        <taxon>Actinomycetes</taxon>
        <taxon>Propionibacteriales</taxon>
        <taxon>Propionibacteriaceae</taxon>
        <taxon>Microlunatus</taxon>
    </lineage>
</organism>
<name>A0A917SFG3_9ACTN</name>
<dbReference type="Pfam" id="PF00155">
    <property type="entry name" value="Aminotran_1_2"/>
    <property type="match status" value="1"/>
</dbReference>
<evidence type="ECO:0000256" key="5">
    <source>
        <dbReference type="RuleBase" id="RU003693"/>
    </source>
</evidence>
<dbReference type="SUPFAM" id="SSF53383">
    <property type="entry name" value="PLP-dependent transferases"/>
    <property type="match status" value="1"/>
</dbReference>
<dbReference type="PANTHER" id="PTHR43643:SF3">
    <property type="entry name" value="HISTIDINOL-PHOSPHATE AMINOTRANSFERASE"/>
    <property type="match status" value="1"/>
</dbReference>
<evidence type="ECO:0000256" key="4">
    <source>
        <dbReference type="ARBA" id="ARBA00022898"/>
    </source>
</evidence>
<feature type="domain" description="Aminotransferase class I/classII large" evidence="6">
    <location>
        <begin position="37"/>
        <end position="335"/>
    </location>
</feature>
<comment type="cofactor">
    <cofactor evidence="1 5">
        <name>pyridoxal 5'-phosphate</name>
        <dbReference type="ChEBI" id="CHEBI:597326"/>
    </cofactor>
</comment>
<proteinExistence type="inferred from homology"/>
<dbReference type="Proteomes" id="UP000613840">
    <property type="component" value="Unassembled WGS sequence"/>
</dbReference>
<reference evidence="7" key="1">
    <citation type="journal article" date="2014" name="Int. J. Syst. Evol. Microbiol.">
        <title>Complete genome sequence of Corynebacterium casei LMG S-19264T (=DSM 44701T), isolated from a smear-ripened cheese.</title>
        <authorList>
            <consortium name="US DOE Joint Genome Institute (JGI-PGF)"/>
            <person name="Walter F."/>
            <person name="Albersmeier A."/>
            <person name="Kalinowski J."/>
            <person name="Ruckert C."/>
        </authorList>
    </citation>
    <scope>NUCLEOTIDE SEQUENCE</scope>
    <source>
        <strain evidence="7">CGMCC 4.7306</strain>
    </source>
</reference>
<dbReference type="GO" id="GO:0008483">
    <property type="term" value="F:transaminase activity"/>
    <property type="evidence" value="ECO:0007669"/>
    <property type="project" value="UniProtKB-KW"/>
</dbReference>
<evidence type="ECO:0000256" key="3">
    <source>
        <dbReference type="ARBA" id="ARBA00022679"/>
    </source>
</evidence>
<keyword evidence="3" id="KW-0808">Transferase</keyword>
<accession>A0A917SFG3</accession>
<keyword evidence="2 7" id="KW-0032">Aminotransferase</keyword>
<evidence type="ECO:0000256" key="1">
    <source>
        <dbReference type="ARBA" id="ARBA00001933"/>
    </source>
</evidence>
<dbReference type="InterPro" id="IPR015421">
    <property type="entry name" value="PyrdxlP-dep_Trfase_major"/>
</dbReference>
<evidence type="ECO:0000313" key="8">
    <source>
        <dbReference type="Proteomes" id="UP000613840"/>
    </source>
</evidence>
<dbReference type="Gene3D" id="3.40.640.10">
    <property type="entry name" value="Type I PLP-dependent aspartate aminotransferase-like (Major domain)"/>
    <property type="match status" value="1"/>
</dbReference>
<dbReference type="AlphaFoldDB" id="A0A917SFG3"/>
<dbReference type="CDD" id="cd00609">
    <property type="entry name" value="AAT_like"/>
    <property type="match status" value="1"/>
</dbReference>
<keyword evidence="4 5" id="KW-0663">Pyridoxal phosphate</keyword>
<evidence type="ECO:0000256" key="2">
    <source>
        <dbReference type="ARBA" id="ARBA00022576"/>
    </source>
</evidence>
<dbReference type="InterPro" id="IPR050106">
    <property type="entry name" value="HistidinolP_aminotransfase"/>
</dbReference>
<dbReference type="PROSITE" id="PS00599">
    <property type="entry name" value="AA_TRANSFER_CLASS_2"/>
    <property type="match status" value="1"/>
</dbReference>
<dbReference type="InterPro" id="IPR015424">
    <property type="entry name" value="PyrdxlP-dep_Trfase"/>
</dbReference>
<comment type="similarity">
    <text evidence="5">Belongs to the class-II pyridoxal-phosphate-dependent aminotransferase family.</text>
</comment>
<dbReference type="EMBL" id="BMMZ01000012">
    <property type="protein sequence ID" value="GGL76871.1"/>
    <property type="molecule type" value="Genomic_DNA"/>
</dbReference>
<evidence type="ECO:0000313" key="7">
    <source>
        <dbReference type="EMBL" id="GGL76871.1"/>
    </source>
</evidence>
<dbReference type="InterPro" id="IPR001917">
    <property type="entry name" value="Aminotrans_II_pyridoxalP_BS"/>
</dbReference>
<dbReference type="PANTHER" id="PTHR43643">
    <property type="entry name" value="HISTIDINOL-PHOSPHATE AMINOTRANSFERASE 2"/>
    <property type="match status" value="1"/>
</dbReference>